<evidence type="ECO:0000313" key="2">
    <source>
        <dbReference type="EMBL" id="GAA0169825.1"/>
    </source>
</evidence>
<dbReference type="Proteomes" id="UP001454036">
    <property type="component" value="Unassembled WGS sequence"/>
</dbReference>
<dbReference type="EMBL" id="BAABME010024253">
    <property type="protein sequence ID" value="GAA0169825.1"/>
    <property type="molecule type" value="Genomic_DNA"/>
</dbReference>
<feature type="compositionally biased region" description="Polar residues" evidence="1">
    <location>
        <begin position="128"/>
        <end position="140"/>
    </location>
</feature>
<feature type="region of interest" description="Disordered" evidence="1">
    <location>
        <begin position="1"/>
        <end position="24"/>
    </location>
</feature>
<gene>
    <name evidence="2" type="ORF">LIER_40837</name>
</gene>
<evidence type="ECO:0000256" key="1">
    <source>
        <dbReference type="SAM" id="MobiDB-lite"/>
    </source>
</evidence>
<keyword evidence="3" id="KW-1185">Reference proteome</keyword>
<accession>A0AAV3R0K7</accession>
<name>A0AAV3R0K7_LITER</name>
<sequence length="191" mass="20665">MVKTPRGLNKSGKATKGRKRGVGLSDDACMEVEAPILNQKAQKIKGKKDVPDVNNNYLPWVDYTNVCELDNPRESGTNRDDDLGGEWSHDELGVEEKVIGEEVVPIVEERVIDSSVADMSEAADVSDPSVNPSVEDTTGKTIEPSVVCDRSTDKVGEHVLEGDGVDVSQAYETVTEKVRSPSAASIEPVRI</sequence>
<comment type="caution">
    <text evidence="2">The sequence shown here is derived from an EMBL/GenBank/DDBJ whole genome shotgun (WGS) entry which is preliminary data.</text>
</comment>
<proteinExistence type="predicted"/>
<feature type="region of interest" description="Disordered" evidence="1">
    <location>
        <begin position="119"/>
        <end position="145"/>
    </location>
</feature>
<protein>
    <submittedName>
        <fullName evidence="2">Uncharacterized protein</fullName>
    </submittedName>
</protein>
<reference evidence="2 3" key="1">
    <citation type="submission" date="2024-01" db="EMBL/GenBank/DDBJ databases">
        <title>The complete chloroplast genome sequence of Lithospermum erythrorhizon: insights into the phylogenetic relationship among Boraginaceae species and the maternal lineages of purple gromwells.</title>
        <authorList>
            <person name="Okada T."/>
            <person name="Watanabe K."/>
        </authorList>
    </citation>
    <scope>NUCLEOTIDE SEQUENCE [LARGE SCALE GENOMIC DNA]</scope>
</reference>
<dbReference type="AlphaFoldDB" id="A0AAV3R0K7"/>
<evidence type="ECO:0000313" key="3">
    <source>
        <dbReference type="Proteomes" id="UP001454036"/>
    </source>
</evidence>
<organism evidence="2 3">
    <name type="scientific">Lithospermum erythrorhizon</name>
    <name type="common">Purple gromwell</name>
    <name type="synonym">Lithospermum officinale var. erythrorhizon</name>
    <dbReference type="NCBI Taxonomy" id="34254"/>
    <lineage>
        <taxon>Eukaryota</taxon>
        <taxon>Viridiplantae</taxon>
        <taxon>Streptophyta</taxon>
        <taxon>Embryophyta</taxon>
        <taxon>Tracheophyta</taxon>
        <taxon>Spermatophyta</taxon>
        <taxon>Magnoliopsida</taxon>
        <taxon>eudicotyledons</taxon>
        <taxon>Gunneridae</taxon>
        <taxon>Pentapetalae</taxon>
        <taxon>asterids</taxon>
        <taxon>lamiids</taxon>
        <taxon>Boraginales</taxon>
        <taxon>Boraginaceae</taxon>
        <taxon>Boraginoideae</taxon>
        <taxon>Lithospermeae</taxon>
        <taxon>Lithospermum</taxon>
    </lineage>
</organism>